<evidence type="ECO:0000256" key="1">
    <source>
        <dbReference type="ARBA" id="ARBA00022664"/>
    </source>
</evidence>
<feature type="domain" description="RRM" evidence="4">
    <location>
        <begin position="104"/>
        <end position="184"/>
    </location>
</feature>
<comment type="caution">
    <text evidence="5">The sequence shown here is derived from an EMBL/GenBank/DDBJ whole genome shotgun (WGS) entry which is preliminary data.</text>
</comment>
<dbReference type="InterPro" id="IPR050825">
    <property type="entry name" value="RBM42_RBP45_47-like"/>
</dbReference>
<gene>
    <name evidence="5" type="ORF">HID58_037740</name>
</gene>
<evidence type="ECO:0000256" key="2">
    <source>
        <dbReference type="ARBA" id="ARBA00022884"/>
    </source>
</evidence>
<accession>A0ABQ8BMK6</accession>
<sequence>MIISLFDYEEEENQSKTFASPLPHQQPQGMMTLYTPTFLVSHHMMYASPPPPPIMNLVVTNIRTHLTMVSIKEIRNKHTGLSEGYGFVEFLSHDVADNVLKKFNGTYMPNTDMPFPLNWANAFDSLFYNTFSEIYLSVKAATAVIDAYTDRSKGFGFVRFGDVNERTKAMTEMHGLKCSNRAMRTGPFFCKDRDIWKHPYFLF</sequence>
<dbReference type="PROSITE" id="PS50102">
    <property type="entry name" value="RRM"/>
    <property type="match status" value="2"/>
</dbReference>
<evidence type="ECO:0000313" key="5">
    <source>
        <dbReference type="EMBL" id="KAH0905913.1"/>
    </source>
</evidence>
<dbReference type="Pfam" id="PF00076">
    <property type="entry name" value="RRM_1"/>
    <property type="match status" value="2"/>
</dbReference>
<name>A0ABQ8BMK6_BRANA</name>
<dbReference type="InterPro" id="IPR012677">
    <property type="entry name" value="Nucleotide-bd_a/b_plait_sf"/>
</dbReference>
<dbReference type="InterPro" id="IPR035979">
    <property type="entry name" value="RBD_domain_sf"/>
</dbReference>
<evidence type="ECO:0000313" key="6">
    <source>
        <dbReference type="Proteomes" id="UP000824890"/>
    </source>
</evidence>
<dbReference type="EMBL" id="JAGKQM010000010">
    <property type="protein sequence ID" value="KAH0905913.1"/>
    <property type="molecule type" value="Genomic_DNA"/>
</dbReference>
<dbReference type="InterPro" id="IPR000504">
    <property type="entry name" value="RRM_dom"/>
</dbReference>
<feature type="domain" description="RRM" evidence="4">
    <location>
        <begin position="43"/>
        <end position="122"/>
    </location>
</feature>
<dbReference type="SUPFAM" id="SSF54928">
    <property type="entry name" value="RNA-binding domain, RBD"/>
    <property type="match status" value="1"/>
</dbReference>
<evidence type="ECO:0000259" key="4">
    <source>
        <dbReference type="PROSITE" id="PS50102"/>
    </source>
</evidence>
<keyword evidence="6" id="KW-1185">Reference proteome</keyword>
<protein>
    <recommendedName>
        <fullName evidence="4">RRM domain-containing protein</fullName>
    </recommendedName>
</protein>
<organism evidence="5 6">
    <name type="scientific">Brassica napus</name>
    <name type="common">Rape</name>
    <dbReference type="NCBI Taxonomy" id="3708"/>
    <lineage>
        <taxon>Eukaryota</taxon>
        <taxon>Viridiplantae</taxon>
        <taxon>Streptophyta</taxon>
        <taxon>Embryophyta</taxon>
        <taxon>Tracheophyta</taxon>
        <taxon>Spermatophyta</taxon>
        <taxon>Magnoliopsida</taxon>
        <taxon>eudicotyledons</taxon>
        <taxon>Gunneridae</taxon>
        <taxon>Pentapetalae</taxon>
        <taxon>rosids</taxon>
        <taxon>malvids</taxon>
        <taxon>Brassicales</taxon>
        <taxon>Brassicaceae</taxon>
        <taxon>Brassiceae</taxon>
        <taxon>Brassica</taxon>
    </lineage>
</organism>
<reference evidence="5 6" key="1">
    <citation type="submission" date="2021-05" db="EMBL/GenBank/DDBJ databases">
        <title>Genome Assembly of Synthetic Allotetraploid Brassica napus Reveals Homoeologous Exchanges between Subgenomes.</title>
        <authorList>
            <person name="Davis J.T."/>
        </authorList>
    </citation>
    <scope>NUCLEOTIDE SEQUENCE [LARGE SCALE GENOMIC DNA]</scope>
    <source>
        <strain evidence="6">cv. Da-Ae</strain>
        <tissue evidence="5">Seedling</tissue>
    </source>
</reference>
<dbReference type="PANTHER" id="PTHR47640:SF16">
    <property type="entry name" value="POLYADENYLATE-BINDING PROTEIN RBP47C-RELATED"/>
    <property type="match status" value="1"/>
</dbReference>
<dbReference type="Gene3D" id="3.30.70.330">
    <property type="match status" value="2"/>
</dbReference>
<proteinExistence type="predicted"/>
<dbReference type="Proteomes" id="UP000824890">
    <property type="component" value="Unassembled WGS sequence"/>
</dbReference>
<dbReference type="PANTHER" id="PTHR47640">
    <property type="entry name" value="TRNA SELENOCYSTEINE 1-ASSOCIATED PROTEIN 1-RELATED-RELATED"/>
    <property type="match status" value="1"/>
</dbReference>
<evidence type="ECO:0000256" key="3">
    <source>
        <dbReference type="PROSITE-ProRule" id="PRU00176"/>
    </source>
</evidence>
<keyword evidence="2 3" id="KW-0694">RNA-binding</keyword>
<keyword evidence="1" id="KW-0507">mRNA processing</keyword>